<accession>A0A3P7ZUU7</accession>
<dbReference type="EMBL" id="UZAH01027717">
    <property type="protein sequence ID" value="VDO94379.1"/>
    <property type="molecule type" value="Genomic_DNA"/>
</dbReference>
<dbReference type="SUPFAM" id="SSF46689">
    <property type="entry name" value="Homeodomain-like"/>
    <property type="match status" value="1"/>
</dbReference>
<reference evidence="2 3" key="1">
    <citation type="submission" date="2018-11" db="EMBL/GenBank/DDBJ databases">
        <authorList>
            <consortium name="Pathogen Informatics"/>
        </authorList>
    </citation>
    <scope>NUCLEOTIDE SEQUENCE [LARGE SCALE GENOMIC DNA]</scope>
</reference>
<dbReference type="AlphaFoldDB" id="A0A183FWV8"/>
<dbReference type="PANTHER" id="PTHR46068:SF1">
    <property type="entry name" value="TRANSPOSASE IS30-LIKE HTH DOMAIN-CONTAINING PROTEIN"/>
    <property type="match status" value="1"/>
</dbReference>
<dbReference type="InterPro" id="IPR036388">
    <property type="entry name" value="WH-like_DNA-bd_sf"/>
</dbReference>
<comment type="subcellular location">
    <subcellularLocation>
        <location evidence="1">Nucleus</location>
    </subcellularLocation>
</comment>
<protein>
    <submittedName>
        <fullName evidence="4">Helix-turn-helix domain-containing protein</fullName>
    </submittedName>
</protein>
<sequence length="137" mass="15579">MREVCAKTKQGDTLNILDNESFTTSFHIAHLADKGHPAAEIARRLQISARTVRHIVKQYTEEGTVEPRKRSGGPRTVNTLRLRKVIKKRIDRNNGLSMHRMAVDLGVSRRTTQKIVKQDLVLRSCRLYCGQTLTEAD</sequence>
<dbReference type="OrthoDB" id="5860999at2759"/>
<evidence type="ECO:0000256" key="1">
    <source>
        <dbReference type="ARBA" id="ARBA00004123"/>
    </source>
</evidence>
<evidence type="ECO:0000313" key="3">
    <source>
        <dbReference type="Proteomes" id="UP000050761"/>
    </source>
</evidence>
<evidence type="ECO:0000313" key="2">
    <source>
        <dbReference type="EMBL" id="VDO94379.1"/>
    </source>
</evidence>
<dbReference type="Gene3D" id="1.10.10.10">
    <property type="entry name" value="Winged helix-like DNA-binding domain superfamily/Winged helix DNA-binding domain"/>
    <property type="match status" value="1"/>
</dbReference>
<proteinExistence type="predicted"/>
<dbReference type="GO" id="GO:0005634">
    <property type="term" value="C:nucleus"/>
    <property type="evidence" value="ECO:0007669"/>
    <property type="project" value="UniProtKB-SubCell"/>
</dbReference>
<keyword evidence="3" id="KW-1185">Reference proteome</keyword>
<organism evidence="3 4">
    <name type="scientific">Heligmosomoides polygyrus</name>
    <name type="common">Parasitic roundworm</name>
    <dbReference type="NCBI Taxonomy" id="6339"/>
    <lineage>
        <taxon>Eukaryota</taxon>
        <taxon>Metazoa</taxon>
        <taxon>Ecdysozoa</taxon>
        <taxon>Nematoda</taxon>
        <taxon>Chromadorea</taxon>
        <taxon>Rhabditida</taxon>
        <taxon>Rhabditina</taxon>
        <taxon>Rhabditomorpha</taxon>
        <taxon>Strongyloidea</taxon>
        <taxon>Heligmosomidae</taxon>
        <taxon>Heligmosomoides</taxon>
    </lineage>
</organism>
<dbReference type="InterPro" id="IPR009057">
    <property type="entry name" value="Homeodomain-like_sf"/>
</dbReference>
<dbReference type="Proteomes" id="UP000050761">
    <property type="component" value="Unassembled WGS sequence"/>
</dbReference>
<reference evidence="4" key="2">
    <citation type="submission" date="2019-09" db="UniProtKB">
        <authorList>
            <consortium name="WormBaseParasite"/>
        </authorList>
    </citation>
    <scope>IDENTIFICATION</scope>
</reference>
<evidence type="ECO:0000313" key="4">
    <source>
        <dbReference type="WBParaSite" id="HPBE_0001297001-mRNA-1"/>
    </source>
</evidence>
<name>A0A183FWV8_HELPZ</name>
<dbReference type="PANTHER" id="PTHR46068">
    <property type="entry name" value="PROTEIN CBG27172"/>
    <property type="match status" value="1"/>
</dbReference>
<dbReference type="WBParaSite" id="HPBE_0001297001-mRNA-1">
    <property type="protein sequence ID" value="HPBE_0001297001-mRNA-1"/>
    <property type="gene ID" value="HPBE_0001297001"/>
</dbReference>
<dbReference type="Pfam" id="PF13384">
    <property type="entry name" value="HTH_23"/>
    <property type="match status" value="1"/>
</dbReference>
<accession>A0A183FWV8</accession>
<gene>
    <name evidence="2" type="ORF">HPBE_LOCUS12971</name>
</gene>